<gene>
    <name evidence="1" type="ORF">SAMN05216258_104276</name>
</gene>
<dbReference type="InterPro" id="IPR001343">
    <property type="entry name" value="Hemolysn_Ca-bd"/>
</dbReference>
<dbReference type="Proteomes" id="UP000199377">
    <property type="component" value="Unassembled WGS sequence"/>
</dbReference>
<dbReference type="SUPFAM" id="SSF51120">
    <property type="entry name" value="beta-Roll"/>
    <property type="match status" value="3"/>
</dbReference>
<evidence type="ECO:0000313" key="1">
    <source>
        <dbReference type="EMBL" id="SFI10385.1"/>
    </source>
</evidence>
<dbReference type="STRING" id="1114924.SAMN05216258_104276"/>
<name>A0A1I3FGQ2_9RHOB</name>
<dbReference type="EMBL" id="FOQH01000004">
    <property type="protein sequence ID" value="SFI10385.1"/>
    <property type="molecule type" value="Genomic_DNA"/>
</dbReference>
<reference evidence="1 2" key="1">
    <citation type="submission" date="2016-10" db="EMBL/GenBank/DDBJ databases">
        <authorList>
            <person name="de Groot N.N."/>
        </authorList>
    </citation>
    <scope>NUCLEOTIDE SEQUENCE [LARGE SCALE GENOMIC DNA]</scope>
    <source>
        <strain evidence="1 2">CGMCC 1.11030</strain>
    </source>
</reference>
<evidence type="ECO:0000313" key="2">
    <source>
        <dbReference type="Proteomes" id="UP000199377"/>
    </source>
</evidence>
<proteinExistence type="predicted"/>
<keyword evidence="2" id="KW-1185">Reference proteome</keyword>
<sequence length="695" mass="72880">MAKGNGKGKKQAVLKLFEGVSLSDLIEDGLVQGELKRKDISAKSLLLKSGTVDGLELEISGAGIKYNARQDKFVGGKATEFEFTLDGRTLATFSGLKIPVTKLEKAVTLADKGKWKSLDKLLNATQVRVEGSDADDRIVGTRHADKLFGGDGDDWMTGEKGRDLIDGGAGLEDVVDYGSEGGRKGVVVNLTTGKARDTYGDQDTLRNIEEVIGTNKDDRIIGDDAENYFELGRGDDYVDGKGSDFNQVSYRWERGGAGIVVDLAAGTAVDTYGDTDTLVNINVIRGTLRDDVIRGSNANETFRGLAGDDLLDGRGGVDEARYDRDATYGGDSGVYVNLAEGTAFDGFGDTDTLVDIERVRGTDFDDVLVGDAGDNRLRGEGGDDRFVGGAGNDEIDGGADSWDEYDLVDYSQETGGAGVAVNLATGVATDTFGDSDTLISIEEVIATDFDDVLVGDEYDNWFALGAGDDSVDGAGGFDQVSYGDETGGAGAVVDLAAGTATDTYGDTDTLAGIEAIRGSDYDDRIFGDALANMFRGMEGDDTLDGRGGMDEVRYDRDASRGGTAGVTVNLALGTATDGFGDTDTLIAIERVRGSDQADTLIGDDGDNRLEGLGGDDLLTGGGGADEFRIRAADLGTDTITDFEQGADTVALGFVADFSELAIVENADHAIVSGPGGFSLRIEGDFAGLSADDFVF</sequence>
<protein>
    <recommendedName>
        <fullName evidence="3">Ca2+-binding protein, RTX toxin-related</fullName>
    </recommendedName>
</protein>
<organism evidence="1 2">
    <name type="scientific">Albimonas pacifica</name>
    <dbReference type="NCBI Taxonomy" id="1114924"/>
    <lineage>
        <taxon>Bacteria</taxon>
        <taxon>Pseudomonadati</taxon>
        <taxon>Pseudomonadota</taxon>
        <taxon>Alphaproteobacteria</taxon>
        <taxon>Rhodobacterales</taxon>
        <taxon>Paracoccaceae</taxon>
        <taxon>Albimonas</taxon>
    </lineage>
</organism>
<dbReference type="OrthoDB" id="7727094at2"/>
<dbReference type="Gene3D" id="2.150.10.10">
    <property type="entry name" value="Serralysin-like metalloprotease, C-terminal"/>
    <property type="match status" value="5"/>
</dbReference>
<dbReference type="InterPro" id="IPR011049">
    <property type="entry name" value="Serralysin-like_metalloprot_C"/>
</dbReference>
<evidence type="ECO:0008006" key="3">
    <source>
        <dbReference type="Google" id="ProtNLM"/>
    </source>
</evidence>
<accession>A0A1I3FGQ2</accession>
<dbReference type="Pfam" id="PF00353">
    <property type="entry name" value="HemolysinCabind"/>
    <property type="match status" value="7"/>
</dbReference>
<dbReference type="RefSeq" id="WP_092859566.1">
    <property type="nucleotide sequence ID" value="NZ_FOQH01000004.1"/>
</dbReference>
<dbReference type="AlphaFoldDB" id="A0A1I3FGQ2"/>
<dbReference type="PRINTS" id="PR00313">
    <property type="entry name" value="CABNDNGRPT"/>
</dbReference>
<dbReference type="GO" id="GO:0005509">
    <property type="term" value="F:calcium ion binding"/>
    <property type="evidence" value="ECO:0007669"/>
    <property type="project" value="InterPro"/>
</dbReference>